<keyword evidence="7" id="KW-0503">Monooxygenase</keyword>
<dbReference type="NCBIfam" id="TIGR01988">
    <property type="entry name" value="Ubi-OHases"/>
    <property type="match status" value="1"/>
</dbReference>
<dbReference type="GO" id="GO:0004497">
    <property type="term" value="F:monooxygenase activity"/>
    <property type="evidence" value="ECO:0007669"/>
    <property type="project" value="UniProtKB-KW"/>
</dbReference>
<evidence type="ECO:0000256" key="4">
    <source>
        <dbReference type="ARBA" id="ARBA00022630"/>
    </source>
</evidence>
<dbReference type="GO" id="GO:0110142">
    <property type="term" value="C:ubiquinone biosynthesis complex"/>
    <property type="evidence" value="ECO:0007669"/>
    <property type="project" value="UniProtKB-ARBA"/>
</dbReference>
<evidence type="ECO:0000259" key="8">
    <source>
        <dbReference type="Pfam" id="PF01494"/>
    </source>
</evidence>
<dbReference type="GO" id="GO:0071949">
    <property type="term" value="F:FAD binding"/>
    <property type="evidence" value="ECO:0007669"/>
    <property type="project" value="InterPro"/>
</dbReference>
<protein>
    <submittedName>
        <fullName evidence="9">FAD-binding protein</fullName>
    </submittedName>
</protein>
<gene>
    <name evidence="9" type="ORF">EJ913_09320</name>
</gene>
<dbReference type="InterPro" id="IPR051205">
    <property type="entry name" value="UbiH/COQ6_monooxygenase"/>
</dbReference>
<dbReference type="Pfam" id="PF01494">
    <property type="entry name" value="FAD_binding_3"/>
    <property type="match status" value="1"/>
</dbReference>
<keyword evidence="5" id="KW-0274">FAD</keyword>
<organism evidence="9 10">
    <name type="scientific">Azospirillum doebereinerae</name>
    <dbReference type="NCBI Taxonomy" id="92933"/>
    <lineage>
        <taxon>Bacteria</taxon>
        <taxon>Pseudomonadati</taxon>
        <taxon>Pseudomonadota</taxon>
        <taxon>Alphaproteobacteria</taxon>
        <taxon>Rhodospirillales</taxon>
        <taxon>Azospirillaceae</taxon>
        <taxon>Azospirillum</taxon>
    </lineage>
</organism>
<evidence type="ECO:0000256" key="5">
    <source>
        <dbReference type="ARBA" id="ARBA00022827"/>
    </source>
</evidence>
<dbReference type="OrthoDB" id="9796623at2"/>
<evidence type="ECO:0000256" key="2">
    <source>
        <dbReference type="ARBA" id="ARBA00004749"/>
    </source>
</evidence>
<dbReference type="FunFam" id="3.50.50.60:FF:000021">
    <property type="entry name" value="Ubiquinone biosynthesis monooxygenase COQ6"/>
    <property type="match status" value="1"/>
</dbReference>
<dbReference type="RefSeq" id="WP_126997033.1">
    <property type="nucleotide sequence ID" value="NZ_CP173190.1"/>
</dbReference>
<dbReference type="SUPFAM" id="SSF51905">
    <property type="entry name" value="FAD/NAD(P)-binding domain"/>
    <property type="match status" value="1"/>
</dbReference>
<dbReference type="AlphaFoldDB" id="A0A3S0V797"/>
<dbReference type="PANTHER" id="PTHR43876">
    <property type="entry name" value="UBIQUINONE BIOSYNTHESIS MONOOXYGENASE COQ6, MITOCHONDRIAL"/>
    <property type="match status" value="1"/>
</dbReference>
<keyword evidence="10" id="KW-1185">Reference proteome</keyword>
<dbReference type="GO" id="GO:0006744">
    <property type="term" value="P:ubiquinone biosynthetic process"/>
    <property type="evidence" value="ECO:0007669"/>
    <property type="project" value="UniProtKB-UniPathway"/>
</dbReference>
<dbReference type="PANTHER" id="PTHR43876:SF7">
    <property type="entry name" value="UBIQUINONE BIOSYNTHESIS MONOOXYGENASE COQ6, MITOCHONDRIAL"/>
    <property type="match status" value="1"/>
</dbReference>
<evidence type="ECO:0000313" key="9">
    <source>
        <dbReference type="EMBL" id="RUQ73842.1"/>
    </source>
</evidence>
<comment type="similarity">
    <text evidence="3">Belongs to the UbiH/COQ6 family.</text>
</comment>
<dbReference type="InterPro" id="IPR010971">
    <property type="entry name" value="UbiH/COQ6"/>
</dbReference>
<proteinExistence type="inferred from homology"/>
<dbReference type="InterPro" id="IPR036188">
    <property type="entry name" value="FAD/NAD-bd_sf"/>
</dbReference>
<comment type="caution">
    <text evidence="9">The sequence shown here is derived from an EMBL/GenBank/DDBJ whole genome shotgun (WGS) entry which is preliminary data.</text>
</comment>
<dbReference type="Gene3D" id="3.50.50.60">
    <property type="entry name" value="FAD/NAD(P)-binding domain"/>
    <property type="match status" value="2"/>
</dbReference>
<dbReference type="PRINTS" id="PR00420">
    <property type="entry name" value="RNGMNOXGNASE"/>
</dbReference>
<comment type="cofactor">
    <cofactor evidence="1">
        <name>FAD</name>
        <dbReference type="ChEBI" id="CHEBI:57692"/>
    </cofactor>
</comment>
<sequence>MAESGDIATEVVVLGGGLAGLTMAAALATAGVPVVCIDQDSPERQGGDGFDIRTTALSYASMKVLEGAGVWRHMEAQAGPMLDIRIADQFSPLFVHYDHTELAVDGQNRPFGWILDNKDIRRALFTRAAELPGLVHLAPAKAVGVERNRSGATVTLEDGRKVRARLVVGADGRRSLARESAGIKVRRWTYDQSAIICTIRHSEPNKGIAVEHFFPNGPFAVLPMTGNRCSIVWSEKTALVKTYLDLSDAEFVEELTRRSGGYLGDIELVSRREAWPLSVLLAERFIADRLALVGESAHAIHPIAGQGLNLGMRDVAALAEVVVDAHRLGLDVGGPEVLARFQRWRRFDTVLLAAVCDGLVHLFSNNIPPVRLARDLGMAVVNRLPPVKRFFMRHAMGVVGDLPRMIRGLPL</sequence>
<dbReference type="InterPro" id="IPR002938">
    <property type="entry name" value="FAD-bd"/>
</dbReference>
<reference evidence="9 10" key="1">
    <citation type="submission" date="2018-12" db="EMBL/GenBank/DDBJ databases">
        <authorList>
            <person name="Yang Y."/>
        </authorList>
    </citation>
    <scope>NUCLEOTIDE SEQUENCE [LARGE SCALE GENOMIC DNA]</scope>
    <source>
        <strain evidence="9 10">GSF71</strain>
    </source>
</reference>
<comment type="pathway">
    <text evidence="2">Cofactor biosynthesis; ubiquinone biosynthesis.</text>
</comment>
<keyword evidence="6" id="KW-0560">Oxidoreductase</keyword>
<evidence type="ECO:0000256" key="1">
    <source>
        <dbReference type="ARBA" id="ARBA00001974"/>
    </source>
</evidence>
<dbReference type="UniPathway" id="UPA00232"/>
<dbReference type="GO" id="GO:0016705">
    <property type="term" value="F:oxidoreductase activity, acting on paired donors, with incorporation or reduction of molecular oxygen"/>
    <property type="evidence" value="ECO:0007669"/>
    <property type="project" value="InterPro"/>
</dbReference>
<evidence type="ECO:0000313" key="10">
    <source>
        <dbReference type="Proteomes" id="UP000280346"/>
    </source>
</evidence>
<evidence type="ECO:0000256" key="7">
    <source>
        <dbReference type="ARBA" id="ARBA00023033"/>
    </source>
</evidence>
<keyword evidence="4" id="KW-0285">Flavoprotein</keyword>
<dbReference type="PROSITE" id="PS01304">
    <property type="entry name" value="UBIH"/>
    <property type="match status" value="1"/>
</dbReference>
<evidence type="ECO:0000256" key="3">
    <source>
        <dbReference type="ARBA" id="ARBA00005349"/>
    </source>
</evidence>
<dbReference type="Proteomes" id="UP000280346">
    <property type="component" value="Unassembled WGS sequence"/>
</dbReference>
<dbReference type="EMBL" id="RZIJ01000005">
    <property type="protein sequence ID" value="RUQ73842.1"/>
    <property type="molecule type" value="Genomic_DNA"/>
</dbReference>
<dbReference type="InterPro" id="IPR018168">
    <property type="entry name" value="Ubi_Hdrlase_CS"/>
</dbReference>
<accession>A0A3S0V797</accession>
<feature type="domain" description="FAD-binding" evidence="8">
    <location>
        <begin position="9"/>
        <end position="320"/>
    </location>
</feature>
<name>A0A3S0V797_9PROT</name>
<evidence type="ECO:0000256" key="6">
    <source>
        <dbReference type="ARBA" id="ARBA00023002"/>
    </source>
</evidence>